<dbReference type="GO" id="GO:0006351">
    <property type="term" value="P:DNA-templated transcription"/>
    <property type="evidence" value="ECO:0007669"/>
    <property type="project" value="InterPro"/>
</dbReference>
<evidence type="ECO:0000256" key="1">
    <source>
        <dbReference type="ARBA" id="ARBA00004123"/>
    </source>
</evidence>
<dbReference type="InterPro" id="IPR031120">
    <property type="entry name" value="HIR1-like"/>
</dbReference>
<evidence type="ECO:0000256" key="3">
    <source>
        <dbReference type="ARBA" id="ARBA00022574"/>
    </source>
</evidence>
<sequence length="696" mass="75473">MFESTYGKNVLHDAATKKSQIIESAAMLNLQQQQQKKNESNTCNLLTPNKQSNMSSTSHMSASGDNTPFKPTDKQIETRTADGRRRITPIFLAPQPEVGDVPLPFNSNSNIEFHSSSEKSKIVVEKQNRVTVPGMLSPNSGSKSMSSMPSPPAQAGASVAMQPVPVKDIPSLHSTKDGQAQKAVNEKTPEKEPMDVDPGPPRLDLATPVSTPDLPKPSVTTTPSEKAKNSEKSKTMGKDKSGERDKDEFVLSGKDKEKLKSRLTSGKLSLKRYRYTKRGRPSKSDQAAREAAMAAAAAEVVGSMTRADIAPTPSAALAAVAGLTPTTPGEGLSALGSTPAVKDRHAVVLPGMDLRLPELTIAKSASQVIESQVSGSSENNLVLEVENNIDVGTVKAHKLRCLRGQRCLWEHFLMSKICALAGSRHILACACVDGTLTVLTPGGRRLLPALAVGACPAFFKCTGHFLLTITTRGLLYVWNCQTLKAEIKNESLSTFMSGKDSVENVILTPQGAPIVTLTSQKSYTFSTDIGCWVLACGGDDGLQVSSNHLQSVPSRSKPMGPLHSLQKHFRSRDQVSRASHSTPSVQHTATLSHLEAQVASSLALRSASEFRFWLETYIRYLAREGVEEKLREVCDDLLGPLHKSRKVKSWSQHILGIDKHSVLRSVLPHIGAHLNLQRLYTEYNEQLEMVTNNPTT</sequence>
<feature type="compositionally biased region" description="Basic and acidic residues" evidence="7">
    <location>
        <begin position="184"/>
        <end position="194"/>
    </location>
</feature>
<dbReference type="GO" id="GO:0006355">
    <property type="term" value="P:regulation of DNA-templated transcription"/>
    <property type="evidence" value="ECO:0007669"/>
    <property type="project" value="InterPro"/>
</dbReference>
<dbReference type="Proteomes" id="UP000735302">
    <property type="component" value="Unassembled WGS sequence"/>
</dbReference>
<feature type="domain" description="Protein HIRA-like C-terminal" evidence="8">
    <location>
        <begin position="443"/>
        <end position="637"/>
    </location>
</feature>
<comment type="caution">
    <text evidence="9">The sequence shown here is derived from an EMBL/GenBank/DDBJ whole genome shotgun (WGS) entry which is preliminary data.</text>
</comment>
<dbReference type="EMBL" id="BLXT01002298">
    <property type="protein sequence ID" value="GFN92810.1"/>
    <property type="molecule type" value="Genomic_DNA"/>
</dbReference>
<dbReference type="GO" id="GO:0005634">
    <property type="term" value="C:nucleus"/>
    <property type="evidence" value="ECO:0007669"/>
    <property type="project" value="UniProtKB-SubCell"/>
</dbReference>
<keyword evidence="10" id="KW-1185">Reference proteome</keyword>
<evidence type="ECO:0000256" key="5">
    <source>
        <dbReference type="ARBA" id="ARBA00022853"/>
    </source>
</evidence>
<feature type="compositionally biased region" description="Low complexity" evidence="7">
    <location>
        <begin position="137"/>
        <end position="158"/>
    </location>
</feature>
<evidence type="ECO:0000313" key="10">
    <source>
        <dbReference type="Proteomes" id="UP000735302"/>
    </source>
</evidence>
<dbReference type="GO" id="GO:0000417">
    <property type="term" value="C:HIR complex"/>
    <property type="evidence" value="ECO:0007669"/>
    <property type="project" value="TreeGrafter"/>
</dbReference>
<gene>
    <name evidence="9" type="ORF">PoB_001931600</name>
</gene>
<evidence type="ECO:0000256" key="7">
    <source>
        <dbReference type="SAM" id="MobiDB-lite"/>
    </source>
</evidence>
<evidence type="ECO:0000259" key="8">
    <source>
        <dbReference type="Pfam" id="PF07569"/>
    </source>
</evidence>
<dbReference type="InterPro" id="IPR011494">
    <property type="entry name" value="HIRA-like_C"/>
</dbReference>
<protein>
    <submittedName>
        <fullName evidence="9">Protein hira</fullName>
    </submittedName>
</protein>
<evidence type="ECO:0000256" key="6">
    <source>
        <dbReference type="ARBA" id="ARBA00023242"/>
    </source>
</evidence>
<evidence type="ECO:0000313" key="9">
    <source>
        <dbReference type="EMBL" id="GFN92810.1"/>
    </source>
</evidence>
<organism evidence="9 10">
    <name type="scientific">Plakobranchus ocellatus</name>
    <dbReference type="NCBI Taxonomy" id="259542"/>
    <lineage>
        <taxon>Eukaryota</taxon>
        <taxon>Metazoa</taxon>
        <taxon>Spiralia</taxon>
        <taxon>Lophotrochozoa</taxon>
        <taxon>Mollusca</taxon>
        <taxon>Gastropoda</taxon>
        <taxon>Heterobranchia</taxon>
        <taxon>Euthyneura</taxon>
        <taxon>Panpulmonata</taxon>
        <taxon>Sacoglossa</taxon>
        <taxon>Placobranchoidea</taxon>
        <taxon>Plakobranchidae</taxon>
        <taxon>Plakobranchus</taxon>
    </lineage>
</organism>
<dbReference type="PANTHER" id="PTHR13831:SF0">
    <property type="entry name" value="PROTEIN HIRA"/>
    <property type="match status" value="1"/>
</dbReference>
<dbReference type="Pfam" id="PF07569">
    <property type="entry name" value="Hira"/>
    <property type="match status" value="1"/>
</dbReference>
<evidence type="ECO:0000256" key="4">
    <source>
        <dbReference type="ARBA" id="ARBA00022737"/>
    </source>
</evidence>
<dbReference type="GO" id="GO:0031491">
    <property type="term" value="F:nucleosome binding"/>
    <property type="evidence" value="ECO:0007669"/>
    <property type="project" value="TreeGrafter"/>
</dbReference>
<feature type="compositionally biased region" description="Basic and acidic residues" evidence="7">
    <location>
        <begin position="225"/>
        <end position="260"/>
    </location>
</feature>
<evidence type="ECO:0000256" key="2">
    <source>
        <dbReference type="ARBA" id="ARBA00007306"/>
    </source>
</evidence>
<dbReference type="SUPFAM" id="SSF50978">
    <property type="entry name" value="WD40 repeat-like"/>
    <property type="match status" value="1"/>
</dbReference>
<accession>A0AAV3Z0G9</accession>
<name>A0AAV3Z0G9_9GAST</name>
<dbReference type="GO" id="GO:0006338">
    <property type="term" value="P:chromatin remodeling"/>
    <property type="evidence" value="ECO:0007669"/>
    <property type="project" value="InterPro"/>
</dbReference>
<feature type="compositionally biased region" description="Basic and acidic residues" evidence="7">
    <location>
        <begin position="115"/>
        <end position="128"/>
    </location>
</feature>
<dbReference type="PANTHER" id="PTHR13831">
    <property type="entry name" value="MEMBER OF THE HIR1 FAMILY OF WD-REPEAT PROTEINS"/>
    <property type="match status" value="1"/>
</dbReference>
<keyword evidence="3" id="KW-0853">WD repeat</keyword>
<keyword evidence="6" id="KW-0539">Nucleus</keyword>
<feature type="region of interest" description="Disordered" evidence="7">
    <location>
        <begin position="114"/>
        <end position="263"/>
    </location>
</feature>
<dbReference type="GO" id="GO:0000785">
    <property type="term" value="C:chromatin"/>
    <property type="evidence" value="ECO:0007669"/>
    <property type="project" value="TreeGrafter"/>
</dbReference>
<feature type="compositionally biased region" description="Low complexity" evidence="7">
    <location>
        <begin position="52"/>
        <end position="63"/>
    </location>
</feature>
<comment type="subcellular location">
    <subcellularLocation>
        <location evidence="1">Nucleus</location>
    </subcellularLocation>
</comment>
<dbReference type="InterPro" id="IPR036322">
    <property type="entry name" value="WD40_repeat_dom_sf"/>
</dbReference>
<proteinExistence type="inferred from homology"/>
<dbReference type="AlphaFoldDB" id="A0AAV3Z0G9"/>
<feature type="region of interest" description="Disordered" evidence="7">
    <location>
        <begin position="48"/>
        <end position="73"/>
    </location>
</feature>
<comment type="similarity">
    <text evidence="2">Belongs to the WD repeat HIR1 family.</text>
</comment>
<reference evidence="9 10" key="1">
    <citation type="journal article" date="2021" name="Elife">
        <title>Chloroplast acquisition without the gene transfer in kleptoplastic sea slugs, Plakobranchus ocellatus.</title>
        <authorList>
            <person name="Maeda T."/>
            <person name="Takahashi S."/>
            <person name="Yoshida T."/>
            <person name="Shimamura S."/>
            <person name="Takaki Y."/>
            <person name="Nagai Y."/>
            <person name="Toyoda A."/>
            <person name="Suzuki Y."/>
            <person name="Arimoto A."/>
            <person name="Ishii H."/>
            <person name="Satoh N."/>
            <person name="Nishiyama T."/>
            <person name="Hasebe M."/>
            <person name="Maruyama T."/>
            <person name="Minagawa J."/>
            <person name="Obokata J."/>
            <person name="Shigenobu S."/>
        </authorList>
    </citation>
    <scope>NUCLEOTIDE SEQUENCE [LARGE SCALE GENOMIC DNA]</scope>
</reference>
<keyword evidence="4" id="KW-0677">Repeat</keyword>
<dbReference type="Pfam" id="PF09453">
    <property type="entry name" value="HIRA_B"/>
    <property type="match status" value="1"/>
</dbReference>
<dbReference type="InterPro" id="IPR019015">
    <property type="entry name" value="HIRA_B_motif"/>
</dbReference>
<keyword evidence="5" id="KW-0156">Chromatin regulator</keyword>